<dbReference type="RefSeq" id="XP_038736791.1">
    <property type="nucleotide sequence ID" value="XM_038872233.1"/>
</dbReference>
<dbReference type="GeneID" id="62145311"/>
<comment type="caution">
    <text evidence="3">The sequence shown here is derived from an EMBL/GenBank/DDBJ whole genome shotgun (WGS) entry which is preliminary data.</text>
</comment>
<feature type="compositionally biased region" description="Acidic residues" evidence="2">
    <location>
        <begin position="174"/>
        <end position="198"/>
    </location>
</feature>
<evidence type="ECO:0000256" key="1">
    <source>
        <dbReference type="SAM" id="Coils"/>
    </source>
</evidence>
<feature type="coiled-coil region" evidence="1">
    <location>
        <begin position="136"/>
        <end position="170"/>
    </location>
</feature>
<reference evidence="3 4" key="1">
    <citation type="journal article" date="2020" name="Genome Biol. Evol.">
        <title>Comparative genomics of Sclerotiniaceae.</title>
        <authorList>
            <person name="Valero Jimenez C.A."/>
            <person name="Steentjes M."/>
            <person name="Scholten O.E."/>
            <person name="Van Kan J.A.L."/>
        </authorList>
    </citation>
    <scope>NUCLEOTIDE SEQUENCE [LARGE SCALE GENOMIC DNA]</scope>
    <source>
        <strain evidence="3 4">MUCL 94</strain>
    </source>
</reference>
<dbReference type="EMBL" id="RCSW01000003">
    <property type="protein sequence ID" value="KAF7952225.1"/>
    <property type="molecule type" value="Genomic_DNA"/>
</dbReference>
<feature type="compositionally biased region" description="Basic and acidic residues" evidence="2">
    <location>
        <begin position="222"/>
        <end position="275"/>
    </location>
</feature>
<feature type="compositionally biased region" description="Acidic residues" evidence="2">
    <location>
        <begin position="211"/>
        <end position="221"/>
    </location>
</feature>
<protein>
    <submittedName>
        <fullName evidence="3">Uncharacterized protein</fullName>
    </submittedName>
</protein>
<proteinExistence type="predicted"/>
<evidence type="ECO:0000256" key="2">
    <source>
        <dbReference type="SAM" id="MobiDB-lite"/>
    </source>
</evidence>
<organism evidence="3 4">
    <name type="scientific">Botrytis byssoidea</name>
    <dbReference type="NCBI Taxonomy" id="139641"/>
    <lineage>
        <taxon>Eukaryota</taxon>
        <taxon>Fungi</taxon>
        <taxon>Dikarya</taxon>
        <taxon>Ascomycota</taxon>
        <taxon>Pezizomycotina</taxon>
        <taxon>Leotiomycetes</taxon>
        <taxon>Helotiales</taxon>
        <taxon>Sclerotiniaceae</taxon>
        <taxon>Botrytis</taxon>
    </lineage>
</organism>
<dbReference type="AlphaFoldDB" id="A0A9P5IWX8"/>
<sequence>MLWRLMAARGYENRNQEAQRNLQKVPDQSIPIIPILTPADSEWKYISPTFHYAGTDPVAERFANNVSSSSNTSVCHSDISINPRLKDARLKLKMDILRLIRPLLKNHDQTQVIKLRLMFDHLQVGIAGTDYRIERLRAENLRIERLRIEREELDMELREARAHLASIDANLASDEMDDGELSEDELGEDEMDEEEMNGDDVSGEHGREENEKGEDESEGEIEDHRIDGYENKEGEALDEMEDKKVDKYETEGHRTKKHTRDENHGREKEDDKREILVSSHREAIRKELDEELEKTFRNNWEFDLQGKKDGHSFKKRKF</sequence>
<evidence type="ECO:0000313" key="3">
    <source>
        <dbReference type="EMBL" id="KAF7952225.1"/>
    </source>
</evidence>
<gene>
    <name evidence="3" type="ORF">EAE97_001722</name>
</gene>
<feature type="region of interest" description="Disordered" evidence="2">
    <location>
        <begin position="170"/>
        <end position="275"/>
    </location>
</feature>
<keyword evidence="4" id="KW-1185">Reference proteome</keyword>
<name>A0A9P5IWX8_9HELO</name>
<accession>A0A9P5IWX8</accession>
<keyword evidence="1" id="KW-0175">Coiled coil</keyword>
<evidence type="ECO:0000313" key="4">
    <source>
        <dbReference type="Proteomes" id="UP000710849"/>
    </source>
</evidence>
<dbReference type="Proteomes" id="UP000710849">
    <property type="component" value="Unassembled WGS sequence"/>
</dbReference>